<protein>
    <submittedName>
        <fullName evidence="5">Uncharacterized protein</fullName>
    </submittedName>
</protein>
<evidence type="ECO:0000256" key="3">
    <source>
        <dbReference type="ARBA" id="ARBA00023237"/>
    </source>
</evidence>
<evidence type="ECO:0000256" key="1">
    <source>
        <dbReference type="ARBA" id="ARBA00004442"/>
    </source>
</evidence>
<evidence type="ECO:0000256" key="4">
    <source>
        <dbReference type="SAM" id="MobiDB-lite"/>
    </source>
</evidence>
<dbReference type="InterPro" id="IPR036942">
    <property type="entry name" value="Beta-barrel_TonB_sf"/>
</dbReference>
<gene>
    <name evidence="5" type="ORF">MPOCJGCO_0679</name>
</gene>
<feature type="region of interest" description="Disordered" evidence="4">
    <location>
        <begin position="99"/>
        <end position="135"/>
    </location>
</feature>
<keyword evidence="6" id="KW-1185">Reference proteome</keyword>
<evidence type="ECO:0000256" key="2">
    <source>
        <dbReference type="ARBA" id="ARBA00023136"/>
    </source>
</evidence>
<organism evidence="5 6">
    <name type="scientific">Methylobacterium trifolii</name>
    <dbReference type="NCBI Taxonomy" id="1003092"/>
    <lineage>
        <taxon>Bacteria</taxon>
        <taxon>Pseudomonadati</taxon>
        <taxon>Pseudomonadota</taxon>
        <taxon>Alphaproteobacteria</taxon>
        <taxon>Hyphomicrobiales</taxon>
        <taxon>Methylobacteriaceae</taxon>
        <taxon>Methylobacterium</taxon>
    </lineage>
</organism>
<reference evidence="5" key="1">
    <citation type="journal article" date="2021" name="Front. Microbiol.">
        <title>Comprehensive Comparative Genomics and Phenotyping of Methylobacterium Species.</title>
        <authorList>
            <person name="Alessa O."/>
            <person name="Ogura Y."/>
            <person name="Fujitani Y."/>
            <person name="Takami H."/>
            <person name="Hayashi T."/>
            <person name="Sahin N."/>
            <person name="Tani A."/>
        </authorList>
    </citation>
    <scope>NUCLEOTIDE SEQUENCE</scope>
    <source>
        <strain evidence="5">DSM 23632</strain>
    </source>
</reference>
<dbReference type="RefSeq" id="WP_238181222.1">
    <property type="nucleotide sequence ID" value="NZ_BPRB01000038.1"/>
</dbReference>
<name>A0ABQ4TX50_9HYPH</name>
<dbReference type="EMBL" id="BPRB01000038">
    <property type="protein sequence ID" value="GJE58597.1"/>
    <property type="molecule type" value="Genomic_DNA"/>
</dbReference>
<dbReference type="Proteomes" id="UP001055057">
    <property type="component" value="Unassembled WGS sequence"/>
</dbReference>
<evidence type="ECO:0000313" key="5">
    <source>
        <dbReference type="EMBL" id="GJE58597.1"/>
    </source>
</evidence>
<proteinExistence type="predicted"/>
<keyword evidence="3" id="KW-0998">Cell outer membrane</keyword>
<comment type="caution">
    <text evidence="5">The sequence shown here is derived from an EMBL/GenBank/DDBJ whole genome shotgun (WGS) entry which is preliminary data.</text>
</comment>
<sequence length="135" mass="14267">MLNGAASILYGQLRPGCDINAISKRSLGVPFNKMNYTVGTCGLKEVSGDSAGLVNPDGEWSDRLLRDSGTFVDFTPDDKCYIAPAITWRPSIATSVTLPGNLSGDPDQASAAAAGGRHAARQPAVRPLPRQPVLW</sequence>
<accession>A0ABQ4TX50</accession>
<evidence type="ECO:0000313" key="6">
    <source>
        <dbReference type="Proteomes" id="UP001055057"/>
    </source>
</evidence>
<reference evidence="5" key="2">
    <citation type="submission" date="2021-08" db="EMBL/GenBank/DDBJ databases">
        <authorList>
            <person name="Tani A."/>
            <person name="Ola A."/>
            <person name="Ogura Y."/>
            <person name="Katsura K."/>
            <person name="Hayashi T."/>
        </authorList>
    </citation>
    <scope>NUCLEOTIDE SEQUENCE</scope>
    <source>
        <strain evidence="5">DSM 23632</strain>
    </source>
</reference>
<keyword evidence="2" id="KW-0472">Membrane</keyword>
<comment type="subcellular location">
    <subcellularLocation>
        <location evidence="1">Cell outer membrane</location>
    </subcellularLocation>
</comment>
<feature type="compositionally biased region" description="Low complexity" evidence="4">
    <location>
        <begin position="103"/>
        <end position="124"/>
    </location>
</feature>
<dbReference type="Gene3D" id="2.40.170.20">
    <property type="entry name" value="TonB-dependent receptor, beta-barrel domain"/>
    <property type="match status" value="1"/>
</dbReference>
<dbReference type="SUPFAM" id="SSF56935">
    <property type="entry name" value="Porins"/>
    <property type="match status" value="1"/>
</dbReference>